<dbReference type="EMBL" id="CP009498">
    <property type="protein sequence ID" value="AKL98316.1"/>
    <property type="molecule type" value="Genomic_DNA"/>
</dbReference>
<dbReference type="GO" id="GO:0005886">
    <property type="term" value="C:plasma membrane"/>
    <property type="evidence" value="ECO:0007669"/>
    <property type="project" value="UniProtKB-SubCell"/>
</dbReference>
<evidence type="ECO:0000256" key="3">
    <source>
        <dbReference type="ARBA" id="ARBA00022519"/>
    </source>
</evidence>
<dbReference type="OrthoDB" id="9808633at2"/>
<dbReference type="GO" id="GO:0009247">
    <property type="term" value="P:glycolipid biosynthetic process"/>
    <property type="evidence" value="ECO:0007669"/>
    <property type="project" value="UniProtKB-ARBA"/>
</dbReference>
<dbReference type="Proteomes" id="UP000035337">
    <property type="component" value="Chromosome"/>
</dbReference>
<organism evidence="8 9">
    <name type="scientific">Endomicrobium proavitum</name>
    <dbReference type="NCBI Taxonomy" id="1408281"/>
    <lineage>
        <taxon>Bacteria</taxon>
        <taxon>Pseudomonadati</taxon>
        <taxon>Elusimicrobiota</taxon>
        <taxon>Endomicrobiia</taxon>
        <taxon>Endomicrobiales</taxon>
        <taxon>Endomicrobiaceae</taxon>
        <taxon>Endomicrobium</taxon>
    </lineage>
</organism>
<evidence type="ECO:0000256" key="1">
    <source>
        <dbReference type="ARBA" id="ARBA00004533"/>
    </source>
</evidence>
<keyword evidence="3" id="KW-0997">Cell inner membrane</keyword>
<keyword evidence="9" id="KW-1185">Reference proteome</keyword>
<sequence>MVQKWTGKSLGSRFFQNLLGIFIKYGGRWTAYFVLYPIVLFYTFLPSVRIKASFYLKHRFPNSGKISLWFKTYKLNFTFGKILIDRAVLGIRGDIKIISSKKDQQLCRDLVAQGKGLIIISAHCGCWQAAMSSFDFLEGEKYVVYHRSKKDVDKHAHELSGKQSLVQFIDPNGFGGGTIEIMSVLAKKGIVCMMGDRTFGGKIGKENFIKVDFLGGKINIPFSIYRIAGATGVPIAVIFFPYQGSGKVDSLIPAAFFVEDKGHARENYFQEAQKFIQSLEEFTKKYPYQFYNYYDMWS</sequence>
<keyword evidence="6 8" id="KW-0012">Acyltransferase</keyword>
<evidence type="ECO:0000256" key="4">
    <source>
        <dbReference type="ARBA" id="ARBA00022679"/>
    </source>
</evidence>
<dbReference type="AlphaFoldDB" id="A0A0G3WI01"/>
<accession>A0A0G3WI01</accession>
<evidence type="ECO:0000256" key="5">
    <source>
        <dbReference type="ARBA" id="ARBA00023136"/>
    </source>
</evidence>
<keyword evidence="4 8" id="KW-0808">Transferase</keyword>
<proteinExistence type="predicted"/>
<name>A0A0G3WI01_9BACT</name>
<evidence type="ECO:0000256" key="2">
    <source>
        <dbReference type="ARBA" id="ARBA00022475"/>
    </source>
</evidence>
<dbReference type="GO" id="GO:0016746">
    <property type="term" value="F:acyltransferase activity"/>
    <property type="evidence" value="ECO:0007669"/>
    <property type="project" value="UniProtKB-KW"/>
</dbReference>
<dbReference type="KEGG" id="epo:Epro_0937"/>
<dbReference type="STRING" id="1408281.Epro_0937"/>
<dbReference type="InterPro" id="IPR004960">
    <property type="entry name" value="LipA_acyltrans"/>
</dbReference>
<keyword evidence="2" id="KW-1003">Cell membrane</keyword>
<feature type="transmembrane region" description="Helical" evidence="7">
    <location>
        <begin position="29"/>
        <end position="48"/>
    </location>
</feature>
<evidence type="ECO:0000256" key="6">
    <source>
        <dbReference type="ARBA" id="ARBA00023315"/>
    </source>
</evidence>
<evidence type="ECO:0000313" key="9">
    <source>
        <dbReference type="Proteomes" id="UP000035337"/>
    </source>
</evidence>
<dbReference type="RefSeq" id="WP_052570869.1">
    <property type="nucleotide sequence ID" value="NZ_CP009498.1"/>
</dbReference>
<dbReference type="CDD" id="cd07984">
    <property type="entry name" value="LPLAT_LABLAT-like"/>
    <property type="match status" value="1"/>
</dbReference>
<evidence type="ECO:0000256" key="7">
    <source>
        <dbReference type="SAM" id="Phobius"/>
    </source>
</evidence>
<comment type="subcellular location">
    <subcellularLocation>
        <location evidence="1">Cell inner membrane</location>
    </subcellularLocation>
</comment>
<reference evidence="8 9" key="1">
    <citation type="submission" date="2014-09" db="EMBL/GenBank/DDBJ databases">
        <title>Complete genome sequence of Endomicrobium proavitum.</title>
        <authorList>
            <person name="Zheng H."/>
        </authorList>
    </citation>
    <scope>NUCLEOTIDE SEQUENCE [LARGE SCALE GENOMIC DNA]</scope>
    <source>
        <strain evidence="8 9">Rsa215</strain>
    </source>
</reference>
<gene>
    <name evidence="8" type="ORF">Epro_0937</name>
</gene>
<keyword evidence="7" id="KW-1133">Transmembrane helix</keyword>
<keyword evidence="7" id="KW-0812">Transmembrane</keyword>
<keyword evidence="5 7" id="KW-0472">Membrane</keyword>
<evidence type="ECO:0000313" key="8">
    <source>
        <dbReference type="EMBL" id="AKL98316.1"/>
    </source>
</evidence>
<protein>
    <submittedName>
        <fullName evidence="8">Putative Lipid A biosynthesis acyltransferase</fullName>
    </submittedName>
</protein>